<dbReference type="AlphaFoldDB" id="A0A9E2BL90"/>
<evidence type="ECO:0000256" key="8">
    <source>
        <dbReference type="ARBA" id="ARBA00023098"/>
    </source>
</evidence>
<keyword evidence="8" id="KW-0443">Lipid metabolism</keyword>
<dbReference type="Pfam" id="PF02801">
    <property type="entry name" value="Ketoacyl-synt_C"/>
    <property type="match status" value="1"/>
</dbReference>
<evidence type="ECO:0000256" key="16">
    <source>
        <dbReference type="RuleBase" id="RU003694"/>
    </source>
</evidence>
<dbReference type="Gene3D" id="3.40.47.10">
    <property type="match status" value="1"/>
</dbReference>
<dbReference type="Proteomes" id="UP000811545">
    <property type="component" value="Unassembled WGS sequence"/>
</dbReference>
<keyword evidence="10 14" id="KW-0012">Acyltransferase</keyword>
<keyword evidence="9 14" id="KW-0275">Fatty acid biosynthesis</keyword>
<dbReference type="InterPro" id="IPR020841">
    <property type="entry name" value="PKS_Beta-ketoAc_synthase_dom"/>
</dbReference>
<comment type="catalytic activity">
    <reaction evidence="12 14">
        <text>(9Z)-hexadecenoyl-[ACP] + malonyl-[ACP] + H(+) = 3-oxo-(11Z)-octadecenoyl-[ACP] + holo-[ACP] + CO2</text>
        <dbReference type="Rhea" id="RHEA:55040"/>
        <dbReference type="Rhea" id="RHEA-COMP:9623"/>
        <dbReference type="Rhea" id="RHEA-COMP:9685"/>
        <dbReference type="Rhea" id="RHEA-COMP:10800"/>
        <dbReference type="Rhea" id="RHEA-COMP:14074"/>
        <dbReference type="ChEBI" id="CHEBI:15378"/>
        <dbReference type="ChEBI" id="CHEBI:16526"/>
        <dbReference type="ChEBI" id="CHEBI:64479"/>
        <dbReference type="ChEBI" id="CHEBI:78449"/>
        <dbReference type="ChEBI" id="CHEBI:83989"/>
        <dbReference type="ChEBI" id="CHEBI:138538"/>
        <dbReference type="EC" id="2.3.1.179"/>
    </reaction>
</comment>
<dbReference type="NCBIfam" id="TIGR03150">
    <property type="entry name" value="fabF"/>
    <property type="match status" value="1"/>
</dbReference>
<evidence type="ECO:0000256" key="4">
    <source>
        <dbReference type="ARBA" id="ARBA00014657"/>
    </source>
</evidence>
<evidence type="ECO:0000256" key="12">
    <source>
        <dbReference type="ARBA" id="ARBA00047318"/>
    </source>
</evidence>
<dbReference type="EMBL" id="QLTW01000049">
    <property type="protein sequence ID" value="MBT9145104.1"/>
    <property type="molecule type" value="Genomic_DNA"/>
</dbReference>
<evidence type="ECO:0000256" key="11">
    <source>
        <dbReference type="ARBA" id="ARBA00024006"/>
    </source>
</evidence>
<dbReference type="InterPro" id="IPR014031">
    <property type="entry name" value="Ketoacyl_synth_C"/>
</dbReference>
<evidence type="ECO:0000259" key="17">
    <source>
        <dbReference type="PROSITE" id="PS52004"/>
    </source>
</evidence>
<evidence type="ECO:0000256" key="7">
    <source>
        <dbReference type="ARBA" id="ARBA00022832"/>
    </source>
</evidence>
<evidence type="ECO:0000256" key="9">
    <source>
        <dbReference type="ARBA" id="ARBA00023160"/>
    </source>
</evidence>
<dbReference type="PANTHER" id="PTHR11712:SF336">
    <property type="entry name" value="3-OXOACYL-[ACYL-CARRIER-PROTEIN] SYNTHASE, MITOCHONDRIAL"/>
    <property type="match status" value="1"/>
</dbReference>
<gene>
    <name evidence="18" type="primary">fabF</name>
    <name evidence="18" type="ORF">DDT42_00974</name>
</gene>
<dbReference type="FunFam" id="3.40.47.10:FF:000018">
    <property type="entry name" value="3-oxoacyl-[acyl-carrier-protein] synthase 2"/>
    <property type="match status" value="1"/>
</dbReference>
<dbReference type="PROSITE" id="PS00606">
    <property type="entry name" value="KS3_1"/>
    <property type="match status" value="1"/>
</dbReference>
<keyword evidence="7" id="KW-0276">Fatty acid metabolism</keyword>
<comment type="caution">
    <text evidence="18">The sequence shown here is derived from an EMBL/GenBank/DDBJ whole genome shotgun (WGS) entry which is preliminary data.</text>
</comment>
<reference evidence="18 19" key="1">
    <citation type="journal article" date="2021" name="bioRxiv">
        <title>Unique metabolic strategies in Hadean analogues reveal hints for primordial physiology.</title>
        <authorList>
            <person name="Nobu M.K."/>
            <person name="Nakai R."/>
            <person name="Tamazawa S."/>
            <person name="Mori H."/>
            <person name="Toyoda A."/>
            <person name="Ijiri A."/>
            <person name="Suzuki S."/>
            <person name="Kurokawa K."/>
            <person name="Kamagata Y."/>
            <person name="Tamaki H."/>
        </authorList>
    </citation>
    <scope>NUCLEOTIDE SEQUENCE [LARGE SCALE GENOMIC DNA]</scope>
    <source>
        <strain evidence="18">BS525</strain>
    </source>
</reference>
<dbReference type="SUPFAM" id="SSF53901">
    <property type="entry name" value="Thiolase-like"/>
    <property type="match status" value="2"/>
</dbReference>
<keyword evidence="5 14" id="KW-0444">Lipid biosynthesis</keyword>
<comment type="pathway">
    <text evidence="1 14">Lipid metabolism; fatty acid biosynthesis.</text>
</comment>
<dbReference type="PANTHER" id="PTHR11712">
    <property type="entry name" value="POLYKETIDE SYNTHASE-RELATED"/>
    <property type="match status" value="1"/>
</dbReference>
<dbReference type="InterPro" id="IPR016039">
    <property type="entry name" value="Thiolase-like"/>
</dbReference>
<evidence type="ECO:0000256" key="3">
    <source>
        <dbReference type="ARBA" id="ARBA00012356"/>
    </source>
</evidence>
<dbReference type="InterPro" id="IPR018201">
    <property type="entry name" value="Ketoacyl_synth_AS"/>
</dbReference>
<evidence type="ECO:0000256" key="6">
    <source>
        <dbReference type="ARBA" id="ARBA00022679"/>
    </source>
</evidence>
<dbReference type="InterPro" id="IPR000794">
    <property type="entry name" value="Beta-ketoacyl_synthase"/>
</dbReference>
<feature type="active site" description="For beta-ketoacyl synthase activity" evidence="15">
    <location>
        <position position="163"/>
    </location>
</feature>
<evidence type="ECO:0000313" key="19">
    <source>
        <dbReference type="Proteomes" id="UP000811545"/>
    </source>
</evidence>
<dbReference type="NCBIfam" id="NF005589">
    <property type="entry name" value="PRK07314.1"/>
    <property type="match status" value="1"/>
</dbReference>
<dbReference type="SMART" id="SM00825">
    <property type="entry name" value="PKS_KS"/>
    <property type="match status" value="1"/>
</dbReference>
<dbReference type="FunFam" id="3.40.47.10:FF:000029">
    <property type="entry name" value="3-oxoacyl-[acyl-carrier-protein] synthase 1"/>
    <property type="match status" value="1"/>
</dbReference>
<dbReference type="InterPro" id="IPR017568">
    <property type="entry name" value="3-oxoacyl-ACP_synth-2"/>
</dbReference>
<evidence type="ECO:0000313" key="18">
    <source>
        <dbReference type="EMBL" id="MBT9145104.1"/>
    </source>
</evidence>
<comment type="function">
    <text evidence="11 14">Involved in the type II fatty acid elongation cycle. Catalyzes the elongation of a wide range of acyl-ACP by the addition of two carbons from malonyl-ACP to an acyl acceptor. Can efficiently catalyze the conversion of palmitoleoyl-ACP (cis-hexadec-9-enoyl-ACP) to cis-vaccenoyl-ACP (cis-octadec-11-enoyl-ACP), an essential step in the thermal regulation of fatty acid composition.</text>
</comment>
<dbReference type="PROSITE" id="PS52004">
    <property type="entry name" value="KS3_2"/>
    <property type="match status" value="1"/>
</dbReference>
<evidence type="ECO:0000256" key="10">
    <source>
        <dbReference type="ARBA" id="ARBA00023315"/>
    </source>
</evidence>
<proteinExistence type="inferred from homology"/>
<dbReference type="GO" id="GO:0005829">
    <property type="term" value="C:cytosol"/>
    <property type="evidence" value="ECO:0007669"/>
    <property type="project" value="TreeGrafter"/>
</dbReference>
<dbReference type="InterPro" id="IPR014030">
    <property type="entry name" value="Ketoacyl_synth_N"/>
</dbReference>
<feature type="domain" description="Ketosynthase family 3 (KS3)" evidence="17">
    <location>
        <begin position="2"/>
        <end position="412"/>
    </location>
</feature>
<dbReference type="GO" id="GO:0030497">
    <property type="term" value="P:fatty acid elongation"/>
    <property type="evidence" value="ECO:0007669"/>
    <property type="project" value="UniProtKB-ARBA"/>
</dbReference>
<name>A0A9E2BL90_PSYF1</name>
<evidence type="ECO:0000256" key="14">
    <source>
        <dbReference type="PIRNR" id="PIRNR000447"/>
    </source>
</evidence>
<protein>
    <recommendedName>
        <fullName evidence="4 14">3-oxoacyl-[acyl-carrier-protein] synthase 2</fullName>
        <ecNumber evidence="3 14">2.3.1.179</ecNumber>
    </recommendedName>
</protein>
<evidence type="ECO:0000256" key="5">
    <source>
        <dbReference type="ARBA" id="ARBA00022516"/>
    </source>
</evidence>
<keyword evidence="6 14" id="KW-0808">Transferase</keyword>
<dbReference type="PIRSF" id="PIRSF000447">
    <property type="entry name" value="KAS_II"/>
    <property type="match status" value="1"/>
</dbReference>
<evidence type="ECO:0000256" key="1">
    <source>
        <dbReference type="ARBA" id="ARBA00005194"/>
    </source>
</evidence>
<dbReference type="Pfam" id="PF00109">
    <property type="entry name" value="ketoacyl-synt"/>
    <property type="match status" value="1"/>
</dbReference>
<dbReference type="CDD" id="cd00834">
    <property type="entry name" value="KAS_I_II"/>
    <property type="match status" value="1"/>
</dbReference>
<accession>A0A9E2BL90</accession>
<evidence type="ECO:0000256" key="13">
    <source>
        <dbReference type="ARBA" id="ARBA00047659"/>
    </source>
</evidence>
<dbReference type="GO" id="GO:0004315">
    <property type="term" value="F:3-oxoacyl-[acyl-carrier-protein] synthase activity"/>
    <property type="evidence" value="ECO:0007669"/>
    <property type="project" value="UniProtKB-UniRule"/>
</dbReference>
<evidence type="ECO:0000256" key="15">
    <source>
        <dbReference type="PIRSR" id="PIRSR000447-1"/>
    </source>
</evidence>
<dbReference type="EC" id="2.3.1.179" evidence="3 14"/>
<organism evidence="18 19">
    <name type="scientific">Psychracetigena formicireducens</name>
    <dbReference type="NCBI Taxonomy" id="2986056"/>
    <lineage>
        <taxon>Bacteria</taxon>
        <taxon>Bacillati</taxon>
        <taxon>Candidatus Lithacetigenota</taxon>
        <taxon>Candidatus Psychracetigena</taxon>
    </lineage>
</organism>
<evidence type="ECO:0000256" key="2">
    <source>
        <dbReference type="ARBA" id="ARBA00008467"/>
    </source>
</evidence>
<comment type="similarity">
    <text evidence="2 14 16">Belongs to the thiolase-like superfamily. Beta-ketoacyl-ACP synthases family.</text>
</comment>
<comment type="catalytic activity">
    <reaction evidence="13 14">
        <text>a fatty acyl-[ACP] + malonyl-[ACP] + H(+) = a 3-oxoacyl-[ACP] + holo-[ACP] + CO2</text>
        <dbReference type="Rhea" id="RHEA:22836"/>
        <dbReference type="Rhea" id="RHEA-COMP:9623"/>
        <dbReference type="Rhea" id="RHEA-COMP:9685"/>
        <dbReference type="Rhea" id="RHEA-COMP:9916"/>
        <dbReference type="Rhea" id="RHEA-COMP:14125"/>
        <dbReference type="ChEBI" id="CHEBI:15378"/>
        <dbReference type="ChEBI" id="CHEBI:16526"/>
        <dbReference type="ChEBI" id="CHEBI:64479"/>
        <dbReference type="ChEBI" id="CHEBI:78449"/>
        <dbReference type="ChEBI" id="CHEBI:78776"/>
        <dbReference type="ChEBI" id="CHEBI:138651"/>
    </reaction>
</comment>
<sequence>MKRRVVVTGIGVITFLGKDKNIFFDSLLQGKSGVGEVLHLKEAGCPVTIGSLVKDFVPLDYLEVKEVRICDRVTQFTLACTELALQDAQLNIKNLDPYRVGVYLGAGMGGILSFEEQYARYLKDGSSRVSPFTVPLMIPNISSAWVSLKYGIKGPALTISTACAASLNAIGEAFKLIREGSLDLVLTGGAESCVTPFVVSAFNNMKALSTRNTEPMRASRPFDKDRDGFIMGEGGGILVLEELNQALNRGATIYAEVVGYGTNSDAFHITAPHPEGEGATMAMQDAIKDAGLNLKDVDYINAHGTSTPLNDRIETLAIKKLFGEHAYKLKISSTKSMIGHLLGGAGAVESIATILSLYKGVLHPTINYEVPDPECDLDYIPNVAVKPVGGVKVALKNAFGFGGHNTVLVYKNFHS</sequence>